<dbReference type="AlphaFoldDB" id="A0A2C5PEX8"/>
<accession>A0A2C5PEX8</accession>
<evidence type="ECO:0000259" key="5">
    <source>
        <dbReference type="PROSITE" id="PS51099"/>
    </source>
</evidence>
<dbReference type="InterPro" id="IPR013199">
    <property type="entry name" value="HTH_Mga_DNA-bd_dom"/>
</dbReference>
<dbReference type="InterPro" id="IPR036634">
    <property type="entry name" value="PRD_sf"/>
</dbReference>
<dbReference type="Gene3D" id="3.40.50.2300">
    <property type="match status" value="1"/>
</dbReference>
<dbReference type="InterPro" id="IPR050661">
    <property type="entry name" value="BglG_antiterminators"/>
</dbReference>
<dbReference type="RefSeq" id="WP_098995797.1">
    <property type="nucleotide sequence ID" value="NZ_NUUQ01000063.1"/>
</dbReference>
<gene>
    <name evidence="7" type="ORF">COI65_25405</name>
</gene>
<dbReference type="Gene3D" id="1.10.10.10">
    <property type="entry name" value="Winged helix-like DNA-binding domain superfamily/Winged helix DNA-binding domain"/>
    <property type="match status" value="1"/>
</dbReference>
<dbReference type="Pfam" id="PF08280">
    <property type="entry name" value="HTH_Mga"/>
    <property type="match status" value="1"/>
</dbReference>
<feature type="domain" description="PTS EIIB type-2" evidence="5">
    <location>
        <begin position="396"/>
        <end position="480"/>
    </location>
</feature>
<dbReference type="Proteomes" id="UP000222503">
    <property type="component" value="Unassembled WGS sequence"/>
</dbReference>
<protein>
    <submittedName>
        <fullName evidence="7">Capsule biosynthesis protein</fullName>
    </submittedName>
</protein>
<dbReference type="PROSITE" id="PS51099">
    <property type="entry name" value="PTS_EIIB_TYPE_2"/>
    <property type="match status" value="1"/>
</dbReference>
<dbReference type="CDD" id="cd05568">
    <property type="entry name" value="PTS_IIB_bgl_like"/>
    <property type="match status" value="1"/>
</dbReference>
<keyword evidence="2" id="KW-0805">Transcription regulation</keyword>
<evidence type="ECO:0000256" key="2">
    <source>
        <dbReference type="ARBA" id="ARBA00023015"/>
    </source>
</evidence>
<dbReference type="PROSITE" id="PS51372">
    <property type="entry name" value="PRD_2"/>
    <property type="match status" value="1"/>
</dbReference>
<dbReference type="EMBL" id="NUUQ01000063">
    <property type="protein sequence ID" value="PHG56649.1"/>
    <property type="molecule type" value="Genomic_DNA"/>
</dbReference>
<dbReference type="GO" id="GO:0006355">
    <property type="term" value="P:regulation of DNA-templated transcription"/>
    <property type="evidence" value="ECO:0007669"/>
    <property type="project" value="InterPro"/>
</dbReference>
<dbReference type="SUPFAM" id="SSF63520">
    <property type="entry name" value="PTS-regulatory domain, PRD"/>
    <property type="match status" value="1"/>
</dbReference>
<keyword evidence="4" id="KW-0804">Transcription</keyword>
<evidence type="ECO:0000256" key="3">
    <source>
        <dbReference type="ARBA" id="ARBA00023159"/>
    </source>
</evidence>
<keyword evidence="1" id="KW-0677">Repeat</keyword>
<name>A0A2C5PEX8_9BACI</name>
<evidence type="ECO:0000313" key="7">
    <source>
        <dbReference type="EMBL" id="PHG56649.1"/>
    </source>
</evidence>
<dbReference type="InterPro" id="IPR036388">
    <property type="entry name" value="WH-like_DNA-bd_sf"/>
</dbReference>
<evidence type="ECO:0000313" key="8">
    <source>
        <dbReference type="Proteomes" id="UP000222503"/>
    </source>
</evidence>
<feature type="domain" description="PRD" evidence="6">
    <location>
        <begin position="283"/>
        <end position="394"/>
    </location>
</feature>
<organism evidence="7 8">
    <name type="scientific">Bacillus wiedmannii</name>
    <dbReference type="NCBI Taxonomy" id="1890302"/>
    <lineage>
        <taxon>Bacteria</taxon>
        <taxon>Bacillati</taxon>
        <taxon>Bacillota</taxon>
        <taxon>Bacilli</taxon>
        <taxon>Bacillales</taxon>
        <taxon>Bacillaceae</taxon>
        <taxon>Bacillus</taxon>
        <taxon>Bacillus cereus group</taxon>
    </lineage>
</organism>
<dbReference type="InterPro" id="IPR007737">
    <property type="entry name" value="Mga_HTH"/>
</dbReference>
<proteinExistence type="predicted"/>
<evidence type="ECO:0000256" key="1">
    <source>
        <dbReference type="ARBA" id="ARBA00022737"/>
    </source>
</evidence>
<dbReference type="InterPro" id="IPR013011">
    <property type="entry name" value="PTS_EIIB_2"/>
</dbReference>
<dbReference type="GO" id="GO:0008982">
    <property type="term" value="F:protein-N(PI)-phosphohistidine-sugar phosphotransferase activity"/>
    <property type="evidence" value="ECO:0007669"/>
    <property type="project" value="InterPro"/>
</dbReference>
<dbReference type="PANTHER" id="PTHR30185">
    <property type="entry name" value="CRYPTIC BETA-GLUCOSIDE BGL OPERON ANTITERMINATOR"/>
    <property type="match status" value="1"/>
</dbReference>
<dbReference type="Gene3D" id="1.10.1790.10">
    <property type="entry name" value="PRD domain"/>
    <property type="match status" value="1"/>
</dbReference>
<dbReference type="GO" id="GO:0009401">
    <property type="term" value="P:phosphoenolpyruvate-dependent sugar phosphotransferase system"/>
    <property type="evidence" value="ECO:0007669"/>
    <property type="project" value="InterPro"/>
</dbReference>
<keyword evidence="3" id="KW-0010">Activator</keyword>
<evidence type="ECO:0000259" key="6">
    <source>
        <dbReference type="PROSITE" id="PS51372"/>
    </source>
</evidence>
<dbReference type="PANTHER" id="PTHR30185:SF18">
    <property type="entry name" value="TRANSCRIPTIONAL REGULATOR MTLR"/>
    <property type="match status" value="1"/>
</dbReference>
<evidence type="ECO:0000256" key="4">
    <source>
        <dbReference type="ARBA" id="ARBA00023163"/>
    </source>
</evidence>
<dbReference type="Pfam" id="PF00874">
    <property type="entry name" value="PRD"/>
    <property type="match status" value="1"/>
</dbReference>
<sequence length="480" mass="56644">MERDITRQIGILKILSEENRWFTILELEHKLGYSSKTIRKDISIINDSLSPNSTICSIKGQGIKLFLAPDQSITEIISKFFKRSLTFLTFQQLLEHNFNTIASLADKLYIPLSSMNKVLSKVEVRLEKFGLSLTKRPLRIVGDEVHILLMFSELYLEAFVGEEWPFTEYNKYKFDSYISYIEEKLGITLFISDRRKLIFFMAIFLKRKKQGYNFNLNKKIIECNVASLFYIKAFETNENIPYKDEILQTIEEKVLFIIALKIARYKVNDQEKSKQEELMHYKEGKIRSYLPVVHFIQLLEQEVEIKLKDDDEFIYGMIDYCRRFFYKLLLKSNLKRPKKCTTTYIKEKYNTTFCLVEKAFNLWGKTLNLNDIPEEEIAKITMRIIAKQVEDHLEHKRALLITEQGLSWKSYMKSVLMRQFGKKLNIEDEVYGADLEESIQHMDIDFIITTVPLSIEKIPLINVSTILQERDLKEIESLLH</sequence>
<dbReference type="Pfam" id="PF05043">
    <property type="entry name" value="Mga"/>
    <property type="match status" value="1"/>
</dbReference>
<comment type="caution">
    <text evidence="7">The sequence shown here is derived from an EMBL/GenBank/DDBJ whole genome shotgun (WGS) entry which is preliminary data.</text>
</comment>
<dbReference type="InterPro" id="IPR011608">
    <property type="entry name" value="PRD"/>
</dbReference>
<reference evidence="7 8" key="1">
    <citation type="submission" date="2017-09" db="EMBL/GenBank/DDBJ databases">
        <title>Large-scale bioinformatics analysis of Bacillus genomes uncovers conserved roles of natural products in bacterial physiology.</title>
        <authorList>
            <consortium name="Agbiome Team Llc"/>
            <person name="Bleich R.M."/>
            <person name="Grubbs K.J."/>
            <person name="Santa Maria K.C."/>
            <person name="Allen S.E."/>
            <person name="Farag S."/>
            <person name="Shank E.A."/>
            <person name="Bowers A."/>
        </authorList>
    </citation>
    <scope>NUCLEOTIDE SEQUENCE [LARGE SCALE GENOMIC DNA]</scope>
    <source>
        <strain evidence="7 8">AFS029838</strain>
    </source>
</reference>